<gene>
    <name evidence="12" type="ordered locus">Sulac_3199</name>
</gene>
<dbReference type="InterPro" id="IPR014001">
    <property type="entry name" value="Helicase_ATP-bd"/>
</dbReference>
<dbReference type="InterPro" id="IPR006935">
    <property type="entry name" value="Helicase/UvrB_N"/>
</dbReference>
<dbReference type="AlphaFoldDB" id="G8TSF3"/>
<dbReference type="PATRIC" id="fig|679936.5.peg.3308"/>
<dbReference type="GO" id="GO:0005524">
    <property type="term" value="F:ATP binding"/>
    <property type="evidence" value="ECO:0007669"/>
    <property type="project" value="UniProtKB-KW"/>
</dbReference>
<dbReference type="STRING" id="679936.Sulac_3199"/>
<dbReference type="PROSITE" id="PS51194">
    <property type="entry name" value="HELICASE_CTER"/>
    <property type="match status" value="1"/>
</dbReference>
<evidence type="ECO:0000256" key="2">
    <source>
        <dbReference type="ARBA" id="ARBA00022741"/>
    </source>
</evidence>
<comment type="catalytic activity">
    <reaction evidence="9">
        <text>ATP + H2O = ADP + phosphate + H(+)</text>
        <dbReference type="Rhea" id="RHEA:13065"/>
        <dbReference type="ChEBI" id="CHEBI:15377"/>
        <dbReference type="ChEBI" id="CHEBI:15378"/>
        <dbReference type="ChEBI" id="CHEBI:30616"/>
        <dbReference type="ChEBI" id="CHEBI:43474"/>
        <dbReference type="ChEBI" id="CHEBI:456216"/>
        <dbReference type="EC" id="5.6.2.4"/>
    </reaction>
</comment>
<accession>G8TSF3</accession>
<dbReference type="GO" id="GO:0003677">
    <property type="term" value="F:DNA binding"/>
    <property type="evidence" value="ECO:0007669"/>
    <property type="project" value="InterPro"/>
</dbReference>
<dbReference type="InterPro" id="IPR001650">
    <property type="entry name" value="Helicase_C-like"/>
</dbReference>
<name>G8TSF3_SULAD</name>
<dbReference type="InterPro" id="IPR032830">
    <property type="entry name" value="XPB/Ssl2_N"/>
</dbReference>
<dbReference type="CDD" id="cd18789">
    <property type="entry name" value="SF2_C_XPB"/>
    <property type="match status" value="1"/>
</dbReference>
<dbReference type="Gene3D" id="3.40.50.300">
    <property type="entry name" value="P-loop containing nucleotide triphosphate hydrolases"/>
    <property type="match status" value="2"/>
</dbReference>
<dbReference type="SMART" id="SM00490">
    <property type="entry name" value="HELICc"/>
    <property type="match status" value="1"/>
</dbReference>
<keyword evidence="4" id="KW-0347">Helicase</keyword>
<keyword evidence="3" id="KW-0378">Hydrolase</keyword>
<dbReference type="EMBL" id="CP003179">
    <property type="protein sequence ID" value="AEW06645.1"/>
    <property type="molecule type" value="Genomic_DNA"/>
</dbReference>
<dbReference type="SUPFAM" id="SSF52540">
    <property type="entry name" value="P-loop containing nucleoside triphosphate hydrolases"/>
    <property type="match status" value="1"/>
</dbReference>
<evidence type="ECO:0000259" key="10">
    <source>
        <dbReference type="PROSITE" id="PS51192"/>
    </source>
</evidence>
<comment type="catalytic activity">
    <reaction evidence="7">
        <text>Couples ATP hydrolysis with the unwinding of duplex DNA by translocating in the 3'-5' direction.</text>
        <dbReference type="EC" id="5.6.2.4"/>
    </reaction>
</comment>
<dbReference type="Proteomes" id="UP000005439">
    <property type="component" value="Chromosome"/>
</dbReference>
<evidence type="ECO:0000256" key="5">
    <source>
        <dbReference type="ARBA" id="ARBA00022840"/>
    </source>
</evidence>
<evidence type="ECO:0000259" key="11">
    <source>
        <dbReference type="PROSITE" id="PS51194"/>
    </source>
</evidence>
<keyword evidence="6" id="KW-0413">Isomerase</keyword>
<keyword evidence="5" id="KW-0067">ATP-binding</keyword>
<dbReference type="InterPro" id="IPR027417">
    <property type="entry name" value="P-loop_NTPase"/>
</dbReference>
<feature type="domain" description="Helicase C-terminal" evidence="11">
    <location>
        <begin position="409"/>
        <end position="559"/>
    </location>
</feature>
<proteinExistence type="inferred from homology"/>
<dbReference type="Pfam" id="PF13625">
    <property type="entry name" value="Helicase_C_3"/>
    <property type="match status" value="1"/>
</dbReference>
<dbReference type="Pfam" id="PF16203">
    <property type="entry name" value="ERCC3_RAD25_C"/>
    <property type="match status" value="1"/>
</dbReference>
<dbReference type="PANTHER" id="PTHR11274:SF0">
    <property type="entry name" value="GENERAL TRANSCRIPTION AND DNA REPAIR FACTOR IIH HELICASE SUBUNIT XPB"/>
    <property type="match status" value="1"/>
</dbReference>
<dbReference type="PROSITE" id="PS51192">
    <property type="entry name" value="HELICASE_ATP_BIND_1"/>
    <property type="match status" value="1"/>
</dbReference>
<evidence type="ECO:0000256" key="6">
    <source>
        <dbReference type="ARBA" id="ARBA00023235"/>
    </source>
</evidence>
<evidence type="ECO:0000256" key="3">
    <source>
        <dbReference type="ARBA" id="ARBA00022801"/>
    </source>
</evidence>
<evidence type="ECO:0000313" key="13">
    <source>
        <dbReference type="Proteomes" id="UP000005439"/>
    </source>
</evidence>
<evidence type="ECO:0000256" key="4">
    <source>
        <dbReference type="ARBA" id="ARBA00022806"/>
    </source>
</evidence>
<dbReference type="HOGENOM" id="CLU_008213_4_0_9"/>
<dbReference type="KEGG" id="sap:Sulac_3199"/>
<dbReference type="GO" id="GO:0043138">
    <property type="term" value="F:3'-5' DNA helicase activity"/>
    <property type="evidence" value="ECO:0007669"/>
    <property type="project" value="UniProtKB-EC"/>
</dbReference>
<dbReference type="PRINTS" id="PR00851">
    <property type="entry name" value="XRODRMPGMNTB"/>
</dbReference>
<dbReference type="SMART" id="SM00487">
    <property type="entry name" value="DEXDc"/>
    <property type="match status" value="1"/>
</dbReference>
<organism evidence="12 13">
    <name type="scientific">Sulfobacillus acidophilus (strain ATCC 700253 / DSM 10332 / NAL)</name>
    <dbReference type="NCBI Taxonomy" id="679936"/>
    <lineage>
        <taxon>Bacteria</taxon>
        <taxon>Bacillati</taxon>
        <taxon>Bacillota</taxon>
        <taxon>Clostridia</taxon>
        <taxon>Eubacteriales</taxon>
        <taxon>Clostridiales Family XVII. Incertae Sedis</taxon>
        <taxon>Sulfobacillus</taxon>
    </lineage>
</organism>
<keyword evidence="2" id="KW-0547">Nucleotide-binding</keyword>
<reference evidence="13" key="1">
    <citation type="submission" date="2011-12" db="EMBL/GenBank/DDBJ databases">
        <title>The complete genome of chromosome of Sulfobacillus acidophilus DSM 10332.</title>
        <authorList>
            <person name="Lucas S."/>
            <person name="Han J."/>
            <person name="Lapidus A."/>
            <person name="Bruce D."/>
            <person name="Goodwin L."/>
            <person name="Pitluck S."/>
            <person name="Peters L."/>
            <person name="Kyrpides N."/>
            <person name="Mavromatis K."/>
            <person name="Ivanova N."/>
            <person name="Mikhailova N."/>
            <person name="Chertkov O."/>
            <person name="Saunders E."/>
            <person name="Detter J.C."/>
            <person name="Tapia R."/>
            <person name="Han C."/>
            <person name="Land M."/>
            <person name="Hauser L."/>
            <person name="Markowitz V."/>
            <person name="Cheng J.-F."/>
            <person name="Hugenholtz P."/>
            <person name="Woyke T."/>
            <person name="Wu D."/>
            <person name="Pukall R."/>
            <person name="Gehrich-Schroeter G."/>
            <person name="Schneider S."/>
            <person name="Klenk H.-P."/>
            <person name="Eisen J.A."/>
        </authorList>
    </citation>
    <scope>NUCLEOTIDE SEQUENCE [LARGE SCALE GENOMIC DNA]</scope>
    <source>
        <strain evidence="13">ATCC 700253 / DSM 10332 / NAL</strain>
    </source>
</reference>
<dbReference type="InterPro" id="IPR050615">
    <property type="entry name" value="ATP-dep_DNA_Helicase"/>
</dbReference>
<reference evidence="12 13" key="2">
    <citation type="journal article" date="2012" name="Stand. Genomic Sci.">
        <title>Complete genome sequence of the moderately thermophilic mineral-sulfide-oxidizing firmicute Sulfobacillus acidophilus type strain (NAL(T)).</title>
        <authorList>
            <person name="Anderson I."/>
            <person name="Chertkov O."/>
            <person name="Chen A."/>
            <person name="Saunders E."/>
            <person name="Lapidus A."/>
            <person name="Nolan M."/>
            <person name="Lucas S."/>
            <person name="Hammon N."/>
            <person name="Deshpande S."/>
            <person name="Cheng J.F."/>
            <person name="Han C."/>
            <person name="Tapia R."/>
            <person name="Goodwin L.A."/>
            <person name="Pitluck S."/>
            <person name="Liolios K."/>
            <person name="Pagani I."/>
            <person name="Ivanova N."/>
            <person name="Mikhailova N."/>
            <person name="Pati A."/>
            <person name="Palaniappan K."/>
            <person name="Land M."/>
            <person name="Pan C."/>
            <person name="Rohde M."/>
            <person name="Pukall R."/>
            <person name="Goker M."/>
            <person name="Detter J.C."/>
            <person name="Woyke T."/>
            <person name="Bristow J."/>
            <person name="Eisen J.A."/>
            <person name="Markowitz V."/>
            <person name="Hugenholtz P."/>
            <person name="Kyrpides N.C."/>
            <person name="Klenk H.P."/>
            <person name="Mavromatis K."/>
        </authorList>
    </citation>
    <scope>NUCLEOTIDE SEQUENCE [LARGE SCALE GENOMIC DNA]</scope>
    <source>
        <strain evidence="13">ATCC 700253 / DSM 10332 / NAL</strain>
    </source>
</reference>
<sequence length="574" mass="64289">MSRLPLIVQSDLTILLEVDNPLFEEARDALSGFAELIKSPEHIHTYQLSALSLWNALAAGLTESQIQESLTRFSSYPVPDTVIQFIHDQVHRFGRIRLQVAPDGDGFWLTANDQTILTQLGRMKSVIPYLGPHLPPGYRISPENRGLVKQALARAGWPVTDEAGYVTGAPLPLGWRSITLNGRPFHLRTYQEAAIRVFWGDGEAQRGSGVIVLPCGAGKTVVGMGVMERAQTHTLILTTSMAALHQWKRELLDKTTLTDDVIGEYSAAVKHIKPVTLTTYQMLTHRKHGDYVHFQELDRAPWGLIIYDEVHLLPAPMFRLTASLQARRRLGLTATLIREDGHADDVFSLIGPKRFDMPWKTLESEGWIATAHCREIRVGLEPGLRDRYASAEEPEQIRLAAENPAKIGVIRELLTHHAQDHVLIIGQYLSQLERLAEELHAPLITGKTPARERERLYQAFRDGQLPVLMVSKVGNFAIDLPDANVAIQISGAFGSRQEEAQRLGRILRPKSDGGEATFYTIVSEDTKEQLFAQKRQLFLAEQGYRYEIAHAAPDGRPVDRLAPVIPFPRREARS</sequence>
<evidence type="ECO:0000256" key="1">
    <source>
        <dbReference type="ARBA" id="ARBA00006637"/>
    </source>
</evidence>
<evidence type="ECO:0000256" key="9">
    <source>
        <dbReference type="ARBA" id="ARBA00048988"/>
    </source>
</evidence>
<dbReference type="InterPro" id="IPR032438">
    <property type="entry name" value="ERCC3_RAD25_C"/>
</dbReference>
<keyword evidence="13" id="KW-1185">Reference proteome</keyword>
<dbReference type="EC" id="5.6.2.4" evidence="8"/>
<evidence type="ECO:0000313" key="12">
    <source>
        <dbReference type="EMBL" id="AEW06645.1"/>
    </source>
</evidence>
<dbReference type="GO" id="GO:0016787">
    <property type="term" value="F:hydrolase activity"/>
    <property type="evidence" value="ECO:0007669"/>
    <property type="project" value="UniProtKB-KW"/>
</dbReference>
<dbReference type="PANTHER" id="PTHR11274">
    <property type="entry name" value="RAD25/XP-B DNA REPAIR HELICASE"/>
    <property type="match status" value="1"/>
</dbReference>
<evidence type="ECO:0000256" key="8">
    <source>
        <dbReference type="ARBA" id="ARBA00034808"/>
    </source>
</evidence>
<dbReference type="NCBIfam" id="NF045503">
    <property type="entry name" value="repair_heli_XPB"/>
    <property type="match status" value="1"/>
</dbReference>
<dbReference type="Pfam" id="PF04851">
    <property type="entry name" value="ResIII"/>
    <property type="match status" value="1"/>
</dbReference>
<evidence type="ECO:0000256" key="7">
    <source>
        <dbReference type="ARBA" id="ARBA00034617"/>
    </source>
</evidence>
<protein>
    <recommendedName>
        <fullName evidence="8">DNA 3'-5' helicase</fullName>
        <ecNumber evidence="8">5.6.2.4</ecNumber>
    </recommendedName>
</protein>
<comment type="similarity">
    <text evidence="1">Belongs to the helicase family. RAD25/XPB subfamily.</text>
</comment>
<dbReference type="CDD" id="cd18029">
    <property type="entry name" value="DEXHc_XPB"/>
    <property type="match status" value="1"/>
</dbReference>
<feature type="domain" description="Helicase ATP-binding" evidence="10">
    <location>
        <begin position="200"/>
        <end position="354"/>
    </location>
</feature>